<feature type="chain" id="PRO_5047411603" evidence="1">
    <location>
        <begin position="22"/>
        <end position="122"/>
    </location>
</feature>
<evidence type="ECO:0000313" key="2">
    <source>
        <dbReference type="EMBL" id="MCV2868756.1"/>
    </source>
</evidence>
<organism evidence="2 3">
    <name type="scientific">Albidovulum marisflavi</name>
    <dbReference type="NCBI Taxonomy" id="2984159"/>
    <lineage>
        <taxon>Bacteria</taxon>
        <taxon>Pseudomonadati</taxon>
        <taxon>Pseudomonadota</taxon>
        <taxon>Alphaproteobacteria</taxon>
        <taxon>Rhodobacterales</taxon>
        <taxon>Paracoccaceae</taxon>
        <taxon>Albidovulum</taxon>
    </lineage>
</organism>
<feature type="signal peptide" evidence="1">
    <location>
        <begin position="1"/>
        <end position="21"/>
    </location>
</feature>
<sequence length="122" mass="13226">MAVRSILASLALALSALPTGATEFALLMFEQPGCMYCARWNEEIAPEYPLTAEGRAAPLQRLDLRGPLPQGIQIVSHPIFTPTFVLVADGVEAGRIEGYPGEDFFWPMLGAMLRQSHAGLPD</sequence>
<keyword evidence="1" id="KW-0732">Signal</keyword>
<dbReference type="EMBL" id="JAOWKY010000002">
    <property type="protein sequence ID" value="MCV2868756.1"/>
    <property type="molecule type" value="Genomic_DNA"/>
</dbReference>
<evidence type="ECO:0000313" key="3">
    <source>
        <dbReference type="Proteomes" id="UP001652542"/>
    </source>
</evidence>
<keyword evidence="3" id="KW-1185">Reference proteome</keyword>
<dbReference type="InterPro" id="IPR036249">
    <property type="entry name" value="Thioredoxin-like_sf"/>
</dbReference>
<comment type="caution">
    <text evidence="2">The sequence shown here is derived from an EMBL/GenBank/DDBJ whole genome shotgun (WGS) entry which is preliminary data.</text>
</comment>
<gene>
    <name evidence="2" type="ORF">OEW28_08965</name>
</gene>
<dbReference type="RefSeq" id="WP_263734424.1">
    <property type="nucleotide sequence ID" value="NZ_JAOWKY010000002.1"/>
</dbReference>
<proteinExistence type="predicted"/>
<dbReference type="SUPFAM" id="SSF52833">
    <property type="entry name" value="Thioredoxin-like"/>
    <property type="match status" value="1"/>
</dbReference>
<dbReference type="Proteomes" id="UP001652542">
    <property type="component" value="Unassembled WGS sequence"/>
</dbReference>
<accession>A0ABT2ZDD0</accession>
<evidence type="ECO:0000256" key="1">
    <source>
        <dbReference type="SAM" id="SignalP"/>
    </source>
</evidence>
<dbReference type="Gene3D" id="3.40.30.10">
    <property type="entry name" value="Glutaredoxin"/>
    <property type="match status" value="1"/>
</dbReference>
<protein>
    <submittedName>
        <fullName evidence="2">Thioredoxin family protein</fullName>
    </submittedName>
</protein>
<name>A0ABT2ZDD0_9RHOB</name>
<reference evidence="2 3" key="1">
    <citation type="submission" date="2022-10" db="EMBL/GenBank/DDBJ databases">
        <title>Defluviimonas sp. nov., isolated from ocean surface water.</title>
        <authorList>
            <person name="He W."/>
            <person name="Wang L."/>
            <person name="Zhang D.-F."/>
        </authorList>
    </citation>
    <scope>NUCLEOTIDE SEQUENCE [LARGE SCALE GENOMIC DNA]</scope>
    <source>
        <strain evidence="2 3">WL0002</strain>
    </source>
</reference>